<dbReference type="InterPro" id="IPR042467">
    <property type="entry name" value="Peptidase_C65_otubain_sub2"/>
</dbReference>
<evidence type="ECO:0000256" key="6">
    <source>
        <dbReference type="ARBA" id="ARBA00022807"/>
    </source>
</evidence>
<dbReference type="PANTHER" id="PTHR12931:SF15">
    <property type="entry name" value="UBIQUITIN THIOESTERASE OTUBAIN-LIKE"/>
    <property type="match status" value="1"/>
</dbReference>
<dbReference type="GO" id="GO:0004843">
    <property type="term" value="F:cysteine-type deubiquitinase activity"/>
    <property type="evidence" value="ECO:0007669"/>
    <property type="project" value="UniProtKB-EC"/>
</dbReference>
<dbReference type="Gene3D" id="1.20.1300.20">
    <property type="entry name" value="Peptidase C65 Otubain, subdomain 2"/>
    <property type="match status" value="1"/>
</dbReference>
<keyword evidence="9" id="KW-1185">Reference proteome</keyword>
<dbReference type="EMBL" id="KZ992506">
    <property type="protein sequence ID" value="RKP09545.1"/>
    <property type="molecule type" value="Genomic_DNA"/>
</dbReference>
<dbReference type="GO" id="GO:0006508">
    <property type="term" value="P:proteolysis"/>
    <property type="evidence" value="ECO:0007669"/>
    <property type="project" value="UniProtKB-KW"/>
</dbReference>
<feature type="domain" description="OTU" evidence="7">
    <location>
        <begin position="73"/>
        <end position="284"/>
    </location>
</feature>
<organism evidence="8 9">
    <name type="scientific">Thamnocephalis sphaerospora</name>
    <dbReference type="NCBI Taxonomy" id="78915"/>
    <lineage>
        <taxon>Eukaryota</taxon>
        <taxon>Fungi</taxon>
        <taxon>Fungi incertae sedis</taxon>
        <taxon>Zoopagomycota</taxon>
        <taxon>Zoopagomycotina</taxon>
        <taxon>Zoopagomycetes</taxon>
        <taxon>Zoopagales</taxon>
        <taxon>Sigmoideomycetaceae</taxon>
        <taxon>Thamnocephalis</taxon>
    </lineage>
</organism>
<reference evidence="9" key="1">
    <citation type="journal article" date="2018" name="Nat. Microbiol.">
        <title>Leveraging single-cell genomics to expand the fungal tree of life.</title>
        <authorList>
            <person name="Ahrendt S.R."/>
            <person name="Quandt C.A."/>
            <person name="Ciobanu D."/>
            <person name="Clum A."/>
            <person name="Salamov A."/>
            <person name="Andreopoulos B."/>
            <person name="Cheng J.F."/>
            <person name="Woyke T."/>
            <person name="Pelin A."/>
            <person name="Henrissat B."/>
            <person name="Reynolds N.K."/>
            <person name="Benny G.L."/>
            <person name="Smith M.E."/>
            <person name="James T.Y."/>
            <person name="Grigoriev I.V."/>
        </authorList>
    </citation>
    <scope>NUCLEOTIDE SEQUENCE [LARGE SCALE GENOMIC DNA]</scope>
    <source>
        <strain evidence="9">RSA 1356</strain>
    </source>
</reference>
<sequence>MTSEQQTTPTGKEASVDVSDEQILAFEQEVKDAEARERPLIGELEPLSALYSEYERGSPVFCEKIKALDREYQGFRRCRGDGNCFFRAFAFAWFESALSGDDTTLERIRQRLTATKQQLLDVGFDWVALEDFYDMTVELLEMVARQRGQTLTEAATLSNELRLGFVSEQGVYSNAAVVHLRMVASAYLRAHADDYLPFLELATSMDQYCAQHVEAFGRESEEIHIIALTKALRSIVNVVYLDGSTANDGRVSVHPFDGTENATDATPAITLLYRPGHYDILYNRTAA</sequence>
<dbReference type="CDD" id="cd22749">
    <property type="entry name" value="Otubain_C65"/>
    <property type="match status" value="1"/>
</dbReference>
<evidence type="ECO:0000256" key="4">
    <source>
        <dbReference type="ARBA" id="ARBA00022786"/>
    </source>
</evidence>
<evidence type="ECO:0000256" key="5">
    <source>
        <dbReference type="ARBA" id="ARBA00022801"/>
    </source>
</evidence>
<dbReference type="InterPro" id="IPR019400">
    <property type="entry name" value="Peptidase_C65_otubain"/>
</dbReference>
<protein>
    <recommendedName>
        <fullName evidence="2">ubiquitinyl hydrolase 1</fullName>
        <ecNumber evidence="2">3.4.19.12</ecNumber>
    </recommendedName>
</protein>
<dbReference type="InterPro" id="IPR042468">
    <property type="entry name" value="Peptidase_C65_otubain_sub1"/>
</dbReference>
<keyword evidence="5" id="KW-0378">Hydrolase</keyword>
<dbReference type="GO" id="GO:0043130">
    <property type="term" value="F:ubiquitin binding"/>
    <property type="evidence" value="ECO:0007669"/>
    <property type="project" value="TreeGrafter"/>
</dbReference>
<evidence type="ECO:0000313" key="9">
    <source>
        <dbReference type="Proteomes" id="UP000271241"/>
    </source>
</evidence>
<dbReference type="OrthoDB" id="18915at2759"/>
<accession>A0A4P9XTP1</accession>
<dbReference type="InterPro" id="IPR038765">
    <property type="entry name" value="Papain-like_cys_pep_sf"/>
</dbReference>
<evidence type="ECO:0000256" key="2">
    <source>
        <dbReference type="ARBA" id="ARBA00012759"/>
    </source>
</evidence>
<dbReference type="GO" id="GO:0071108">
    <property type="term" value="P:protein K48-linked deubiquitination"/>
    <property type="evidence" value="ECO:0007669"/>
    <property type="project" value="TreeGrafter"/>
</dbReference>
<evidence type="ECO:0000259" key="7">
    <source>
        <dbReference type="PROSITE" id="PS50802"/>
    </source>
</evidence>
<dbReference type="Pfam" id="PF10275">
    <property type="entry name" value="Peptidase_C65"/>
    <property type="match status" value="1"/>
</dbReference>
<dbReference type="SUPFAM" id="SSF54001">
    <property type="entry name" value="Cysteine proteinases"/>
    <property type="match status" value="1"/>
</dbReference>
<dbReference type="GO" id="GO:0005634">
    <property type="term" value="C:nucleus"/>
    <property type="evidence" value="ECO:0007669"/>
    <property type="project" value="TreeGrafter"/>
</dbReference>
<dbReference type="Gene3D" id="3.30.200.60">
    <property type="entry name" value="Peptidase C65 Otubain, subdomain 1"/>
    <property type="match status" value="1"/>
</dbReference>
<gene>
    <name evidence="8" type="ORF">THASP1DRAFT_28676</name>
</gene>
<evidence type="ECO:0000313" key="8">
    <source>
        <dbReference type="EMBL" id="RKP09545.1"/>
    </source>
</evidence>
<keyword evidence="6" id="KW-0788">Thiol protease</keyword>
<name>A0A4P9XTP1_9FUNG</name>
<dbReference type="PANTHER" id="PTHR12931">
    <property type="entry name" value="UBIQUITIN THIOLESTERASE PROTEIN OTUB"/>
    <property type="match status" value="1"/>
</dbReference>
<proteinExistence type="predicted"/>
<dbReference type="InterPro" id="IPR003323">
    <property type="entry name" value="OTU_dom"/>
</dbReference>
<keyword evidence="3" id="KW-0645">Protease</keyword>
<dbReference type="STRING" id="78915.A0A4P9XTP1"/>
<dbReference type="AlphaFoldDB" id="A0A4P9XTP1"/>
<evidence type="ECO:0000256" key="3">
    <source>
        <dbReference type="ARBA" id="ARBA00022670"/>
    </source>
</evidence>
<dbReference type="EC" id="3.4.19.12" evidence="2"/>
<comment type="catalytic activity">
    <reaction evidence="1">
        <text>Thiol-dependent hydrolysis of ester, thioester, amide, peptide and isopeptide bonds formed by the C-terminal Gly of ubiquitin (a 76-residue protein attached to proteins as an intracellular targeting signal).</text>
        <dbReference type="EC" id="3.4.19.12"/>
    </reaction>
</comment>
<keyword evidence="4" id="KW-0833">Ubl conjugation pathway</keyword>
<dbReference type="PROSITE" id="PS50802">
    <property type="entry name" value="OTU"/>
    <property type="match status" value="1"/>
</dbReference>
<dbReference type="Proteomes" id="UP000271241">
    <property type="component" value="Unassembled WGS sequence"/>
</dbReference>
<evidence type="ECO:0000256" key="1">
    <source>
        <dbReference type="ARBA" id="ARBA00000707"/>
    </source>
</evidence>